<organism evidence="2 3">
    <name type="scientific">Rhizoctonia solani 123E</name>
    <dbReference type="NCBI Taxonomy" id="1423351"/>
    <lineage>
        <taxon>Eukaryota</taxon>
        <taxon>Fungi</taxon>
        <taxon>Dikarya</taxon>
        <taxon>Basidiomycota</taxon>
        <taxon>Agaricomycotina</taxon>
        <taxon>Agaricomycetes</taxon>
        <taxon>Cantharellales</taxon>
        <taxon>Ceratobasidiaceae</taxon>
        <taxon>Rhizoctonia</taxon>
    </lineage>
</organism>
<evidence type="ECO:0000313" key="3">
    <source>
        <dbReference type="Proteomes" id="UP000027456"/>
    </source>
</evidence>
<protein>
    <submittedName>
        <fullName evidence="2">Putative transmembrane protein</fullName>
    </submittedName>
</protein>
<dbReference type="STRING" id="1423351.A0A074RJ13"/>
<name>A0A074RJ13_9AGAM</name>
<comment type="caution">
    <text evidence="2">The sequence shown here is derived from an EMBL/GenBank/DDBJ whole genome shotgun (WGS) entry which is preliminary data.</text>
</comment>
<dbReference type="PANTHER" id="PTHR37487">
    <property type="entry name" value="CHROMOSOME 1, WHOLE GENOME SHOTGUN SEQUENCE"/>
    <property type="match status" value="1"/>
</dbReference>
<keyword evidence="1" id="KW-0732">Signal</keyword>
<evidence type="ECO:0000313" key="2">
    <source>
        <dbReference type="EMBL" id="KEP46754.1"/>
    </source>
</evidence>
<dbReference type="HOGENOM" id="CLU_063099_1_1_1"/>
<feature type="chain" id="PRO_5001697815" evidence="1">
    <location>
        <begin position="21"/>
        <end position="213"/>
    </location>
</feature>
<dbReference type="AlphaFoldDB" id="A0A074RJ13"/>
<proteinExistence type="predicted"/>
<dbReference type="Proteomes" id="UP000027456">
    <property type="component" value="Unassembled WGS sequence"/>
</dbReference>
<dbReference type="EMBL" id="AZST01000967">
    <property type="protein sequence ID" value="KEP46754.1"/>
    <property type="molecule type" value="Genomic_DNA"/>
</dbReference>
<accession>A0A074RJ13</accession>
<keyword evidence="2" id="KW-0472">Membrane</keyword>
<reference evidence="2 3" key="1">
    <citation type="submission" date="2013-12" db="EMBL/GenBank/DDBJ databases">
        <authorList>
            <person name="Cubeta M."/>
            <person name="Pakala S."/>
            <person name="Fedorova N."/>
            <person name="Thomas E."/>
            <person name="Dean R."/>
            <person name="Jabaji S."/>
            <person name="Neate S."/>
            <person name="Toda T."/>
            <person name="Tavantzis S."/>
            <person name="Vilgalys R."/>
            <person name="Bharathan N."/>
            <person name="Pakala S."/>
            <person name="Losada L.S."/>
            <person name="Zafar N."/>
            <person name="Nierman W."/>
        </authorList>
    </citation>
    <scope>NUCLEOTIDE SEQUENCE [LARGE SCALE GENOMIC DNA]</scope>
    <source>
        <strain evidence="2 3">123E</strain>
    </source>
</reference>
<gene>
    <name evidence="2" type="ORF">V565_183300</name>
</gene>
<feature type="signal peptide" evidence="1">
    <location>
        <begin position="1"/>
        <end position="20"/>
    </location>
</feature>
<keyword evidence="3" id="KW-1185">Reference proteome</keyword>
<dbReference type="OrthoDB" id="3362246at2759"/>
<sequence length="213" mass="19930">MFSHTAVALYALVLAGAAAAQSFTVATPASVVQCQPAQLSWSGGQAPYFPSIIPGSQPGAAALKEFPSQPGTSLVWTVDLAAGTSITIQIRDSTGGVQYSSAISIQTSADSSCVNAGVSATASGGSGAATSTSAAAGAPSSTAAGAVSTTAAPAGTASSAISSASTRAAASATSASASASASATGTNSNSASMLTKGAFGVAGLAGLIGAALF</sequence>
<evidence type="ECO:0000256" key="1">
    <source>
        <dbReference type="SAM" id="SignalP"/>
    </source>
</evidence>
<keyword evidence="2" id="KW-0812">Transmembrane</keyword>
<dbReference type="PANTHER" id="PTHR37487:SF2">
    <property type="entry name" value="EXPRESSED PROTEIN"/>
    <property type="match status" value="1"/>
</dbReference>